<evidence type="ECO:0000313" key="1">
    <source>
        <dbReference type="EMBL" id="KKN01070.1"/>
    </source>
</evidence>
<dbReference type="EMBL" id="LAZR01005301">
    <property type="protein sequence ID" value="KKN01070.1"/>
    <property type="molecule type" value="Genomic_DNA"/>
</dbReference>
<sequence length="257" mass="28481">MSEAQNEHAETPIVKPAQTNIIPVGSGPSRLLAIIEKGGRTPEEMTKVYDLLERMEDRYAKMQFNTALIAFQTECPQIPRSRKANIATQSGAKYSYDFADLEAIDRVVRPVLTKHGLSRRWGDTEVADGNLRVTFILAHEGGHSESIWSLPIPVHSKAGMSEAQKYGSALSYARRQAMVAGCGLTTCDPDMNGADPGMPQETIDHIKIQYLEKLMKETGADRDKFFATAGVEQLVDLTQAKYDELVRLLKLKKSKQG</sequence>
<comment type="caution">
    <text evidence="1">The sequence shown here is derived from an EMBL/GenBank/DDBJ whole genome shotgun (WGS) entry which is preliminary data.</text>
</comment>
<name>A0A0F9M0W8_9ZZZZ</name>
<proteinExistence type="predicted"/>
<gene>
    <name evidence="1" type="ORF">LCGC14_1131320</name>
</gene>
<dbReference type="InterPro" id="IPR007499">
    <property type="entry name" value="ERF_bacteria_virus"/>
</dbReference>
<protein>
    <recommendedName>
        <fullName evidence="2">ERF family protein</fullName>
    </recommendedName>
</protein>
<accession>A0A0F9M0W8</accession>
<organism evidence="1">
    <name type="scientific">marine sediment metagenome</name>
    <dbReference type="NCBI Taxonomy" id="412755"/>
    <lineage>
        <taxon>unclassified sequences</taxon>
        <taxon>metagenomes</taxon>
        <taxon>ecological metagenomes</taxon>
    </lineage>
</organism>
<dbReference type="Pfam" id="PF04404">
    <property type="entry name" value="ERF"/>
    <property type="match status" value="1"/>
</dbReference>
<dbReference type="AlphaFoldDB" id="A0A0F9M0W8"/>
<reference evidence="1" key="1">
    <citation type="journal article" date="2015" name="Nature">
        <title>Complex archaea that bridge the gap between prokaryotes and eukaryotes.</title>
        <authorList>
            <person name="Spang A."/>
            <person name="Saw J.H."/>
            <person name="Jorgensen S.L."/>
            <person name="Zaremba-Niedzwiedzka K."/>
            <person name="Martijn J."/>
            <person name="Lind A.E."/>
            <person name="van Eijk R."/>
            <person name="Schleper C."/>
            <person name="Guy L."/>
            <person name="Ettema T.J."/>
        </authorList>
    </citation>
    <scope>NUCLEOTIDE SEQUENCE</scope>
</reference>
<evidence type="ECO:0008006" key="2">
    <source>
        <dbReference type="Google" id="ProtNLM"/>
    </source>
</evidence>